<evidence type="ECO:0000313" key="2">
    <source>
        <dbReference type="Proteomes" id="UP000232101"/>
    </source>
</evidence>
<reference evidence="1 2" key="1">
    <citation type="submission" date="2017-11" db="EMBL/GenBank/DDBJ databases">
        <title>Bacterial isolate from king chilli rhizosphere.</title>
        <authorList>
            <person name="Takhelmayum P."/>
            <person name="Sarangthem I."/>
        </authorList>
    </citation>
    <scope>NUCLEOTIDE SEQUENCE [LARGE SCALE GENOMIC DNA]</scope>
    <source>
        <strain evidence="2">t26</strain>
    </source>
</reference>
<gene>
    <name evidence="1" type="ORF">CWD94_10110</name>
</gene>
<name>A0A2M9Q782_9BACI</name>
<comment type="caution">
    <text evidence="1">The sequence shown here is derived from an EMBL/GenBank/DDBJ whole genome shotgun (WGS) entry which is preliminary data.</text>
</comment>
<proteinExistence type="predicted"/>
<dbReference type="RefSeq" id="WP_100542935.1">
    <property type="nucleotide sequence ID" value="NZ_PHQY01000586.1"/>
</dbReference>
<accession>A0A2M9Q782</accession>
<dbReference type="EMBL" id="PHQY01000586">
    <property type="protein sequence ID" value="PJO43929.1"/>
    <property type="molecule type" value="Genomic_DNA"/>
</dbReference>
<dbReference type="Proteomes" id="UP000232101">
    <property type="component" value="Unassembled WGS sequence"/>
</dbReference>
<evidence type="ECO:0000313" key="1">
    <source>
        <dbReference type="EMBL" id="PJO43929.1"/>
    </source>
</evidence>
<dbReference type="AlphaFoldDB" id="A0A2M9Q782"/>
<protein>
    <submittedName>
        <fullName evidence="1">Uncharacterized protein</fullName>
    </submittedName>
</protein>
<organism evidence="1 2">
    <name type="scientific">Lysinibacillus xylanilyticus</name>
    <dbReference type="NCBI Taxonomy" id="582475"/>
    <lineage>
        <taxon>Bacteria</taxon>
        <taxon>Bacillati</taxon>
        <taxon>Bacillota</taxon>
        <taxon>Bacilli</taxon>
        <taxon>Bacillales</taxon>
        <taxon>Bacillaceae</taxon>
        <taxon>Lysinibacillus</taxon>
    </lineage>
</organism>
<sequence length="97" mass="11124">MIIIGNSEATKTKVLGVFSFGEIAVEYDMSTMPQPENKPGKSAELFYDKVTKQLYYEYKDIPKTEIELLQEENEKFKVSQADQDENIMLMMLEMGGN</sequence>